<protein>
    <recommendedName>
        <fullName evidence="3">Centrosomal protein POC5</fullName>
    </recommendedName>
    <alternativeName>
        <fullName evidence="9">Protein of centriole 5</fullName>
    </alternativeName>
</protein>
<keyword evidence="4" id="KW-0963">Cytoplasm</keyword>
<dbReference type="Proteomes" id="UP001181693">
    <property type="component" value="Unassembled WGS sequence"/>
</dbReference>
<feature type="region of interest" description="Disordered" evidence="12">
    <location>
        <begin position="542"/>
        <end position="584"/>
    </location>
</feature>
<dbReference type="PANTHER" id="PTHR28618:SF1">
    <property type="entry name" value="CENTROSOMAL PROTEIN POC5"/>
    <property type="match status" value="1"/>
</dbReference>
<dbReference type="GO" id="GO:0042462">
    <property type="term" value="P:eye photoreceptor cell development"/>
    <property type="evidence" value="ECO:0007669"/>
    <property type="project" value="TreeGrafter"/>
</dbReference>
<feature type="compositionally biased region" description="Low complexity" evidence="12">
    <location>
        <begin position="141"/>
        <end position="155"/>
    </location>
</feature>
<keyword evidence="6 11" id="KW-0175">Coiled coil</keyword>
<evidence type="ECO:0000313" key="13">
    <source>
        <dbReference type="EMBL" id="DBA23477.1"/>
    </source>
</evidence>
<feature type="region of interest" description="Disordered" evidence="12">
    <location>
        <begin position="51"/>
        <end position="95"/>
    </location>
</feature>
<keyword evidence="8" id="KW-0131">Cell cycle</keyword>
<dbReference type="InterPro" id="IPR033351">
    <property type="entry name" value="POC5"/>
</dbReference>
<evidence type="ECO:0000256" key="11">
    <source>
        <dbReference type="SAM" id="Coils"/>
    </source>
</evidence>
<feature type="compositionally biased region" description="Basic and acidic residues" evidence="12">
    <location>
        <begin position="389"/>
        <end position="401"/>
    </location>
</feature>
<evidence type="ECO:0000256" key="7">
    <source>
        <dbReference type="ARBA" id="ARBA00023212"/>
    </source>
</evidence>
<comment type="function">
    <text evidence="10">Essential for the assembly of the distal half of centrioles, required for centriole elongation. Acts as a negative regulator of centriole elongation.</text>
</comment>
<proteinExistence type="inferred from homology"/>
<evidence type="ECO:0000256" key="2">
    <source>
        <dbReference type="ARBA" id="ARBA00010411"/>
    </source>
</evidence>
<feature type="region of interest" description="Disordered" evidence="12">
    <location>
        <begin position="1"/>
        <end position="26"/>
    </location>
</feature>
<comment type="subcellular location">
    <subcellularLocation>
        <location evidence="1">Cytoplasm</location>
        <location evidence="1">Cytoskeleton</location>
        <location evidence="1">Microtubule organizing center</location>
        <location evidence="1">Centrosome</location>
        <location evidence="1">Centriole</location>
    </subcellularLocation>
</comment>
<feature type="coiled-coil region" evidence="11">
    <location>
        <begin position="329"/>
        <end position="363"/>
    </location>
</feature>
<feature type="compositionally biased region" description="Polar residues" evidence="12">
    <location>
        <begin position="403"/>
        <end position="429"/>
    </location>
</feature>
<comment type="caution">
    <text evidence="13">The sequence shown here is derived from an EMBL/GenBank/DDBJ whole genome shotgun (WGS) entry which is preliminary data.</text>
</comment>
<evidence type="ECO:0000256" key="4">
    <source>
        <dbReference type="ARBA" id="ARBA00022490"/>
    </source>
</evidence>
<evidence type="ECO:0000256" key="1">
    <source>
        <dbReference type="ARBA" id="ARBA00004114"/>
    </source>
</evidence>
<keyword evidence="14" id="KW-1185">Reference proteome</keyword>
<gene>
    <name evidence="13" type="ORF">GDO54_014389</name>
</gene>
<feature type="coiled-coil region" evidence="11">
    <location>
        <begin position="217"/>
        <end position="258"/>
    </location>
</feature>
<evidence type="ECO:0000256" key="3">
    <source>
        <dbReference type="ARBA" id="ARBA00014910"/>
    </source>
</evidence>
<keyword evidence="5" id="KW-0677">Repeat</keyword>
<reference evidence="13" key="1">
    <citation type="thesis" date="2020" institute="ProQuest LLC" country="789 East Eisenhower Parkway, Ann Arbor, MI, USA">
        <title>Comparative Genomics and Chromosome Evolution.</title>
        <authorList>
            <person name="Mudd A.B."/>
        </authorList>
    </citation>
    <scope>NUCLEOTIDE SEQUENCE</scope>
    <source>
        <strain evidence="13">1538</strain>
        <tissue evidence="13">Blood</tissue>
    </source>
</reference>
<evidence type="ECO:0000256" key="12">
    <source>
        <dbReference type="SAM" id="MobiDB-lite"/>
    </source>
</evidence>
<dbReference type="GO" id="GO:0032391">
    <property type="term" value="C:photoreceptor connecting cilium"/>
    <property type="evidence" value="ECO:0007669"/>
    <property type="project" value="TreeGrafter"/>
</dbReference>
<accession>A0AAV3AHF7</accession>
<evidence type="ECO:0000256" key="5">
    <source>
        <dbReference type="ARBA" id="ARBA00022737"/>
    </source>
</evidence>
<dbReference type="EMBL" id="DYDO01000006">
    <property type="protein sequence ID" value="DBA23477.1"/>
    <property type="molecule type" value="Genomic_DNA"/>
</dbReference>
<comment type="similarity">
    <text evidence="2">Belongs to the POC5 family.</text>
</comment>
<evidence type="ECO:0000256" key="10">
    <source>
        <dbReference type="ARBA" id="ARBA00049959"/>
    </source>
</evidence>
<evidence type="ECO:0000256" key="6">
    <source>
        <dbReference type="ARBA" id="ARBA00023054"/>
    </source>
</evidence>
<keyword evidence="7" id="KW-0206">Cytoskeleton</keyword>
<name>A0AAV3AHF7_PYXAD</name>
<feature type="compositionally biased region" description="Basic and acidic residues" evidence="12">
    <location>
        <begin position="65"/>
        <end position="80"/>
    </location>
</feature>
<evidence type="ECO:0000256" key="9">
    <source>
        <dbReference type="ARBA" id="ARBA00031694"/>
    </source>
</evidence>
<feature type="region of interest" description="Disordered" evidence="12">
    <location>
        <begin position="389"/>
        <end position="458"/>
    </location>
</feature>
<dbReference type="AlphaFoldDB" id="A0AAV3AHF7"/>
<feature type="compositionally biased region" description="Basic and acidic residues" evidence="12">
    <location>
        <begin position="1"/>
        <end position="19"/>
    </location>
</feature>
<feature type="compositionally biased region" description="Polar residues" evidence="12">
    <location>
        <begin position="55"/>
        <end position="64"/>
    </location>
</feature>
<feature type="compositionally biased region" description="Polar residues" evidence="12">
    <location>
        <begin position="552"/>
        <end position="578"/>
    </location>
</feature>
<evidence type="ECO:0000313" key="14">
    <source>
        <dbReference type="Proteomes" id="UP001181693"/>
    </source>
</evidence>
<dbReference type="GO" id="GO:0005814">
    <property type="term" value="C:centriole"/>
    <property type="evidence" value="ECO:0007669"/>
    <property type="project" value="UniProtKB-SubCell"/>
</dbReference>
<sequence>MSSDGESSKSPDLPKDSDHGSSVSSDFQDEYDNLLRYAVVTPKFGSHFLREHQMTAEQTTSDRFSSPRESVREQTQERSRPSSTPDLPQHSEKEIQRDNPAAEIDHLLVSRNQPEQIAFQRSPFASGLEAFSPVHSEEMSLHGSSSSSSTKSQVEQVRVTELPISAENMQQMEDMLDLWSGNLKTNVMNELRKWKLTIIEKHKLEMKQQSEKHAEHITHLSNQIDNLQGLLQTYETSIRRKDEVISNLTHALEKHKEKIELMRGFTHWRLQQIEAKQEDYACSLADRHYRKVLLKNSWRAWHSAIEVNWKDKVEQACRARAEEVCIQLSNDYEAKVAQLNGAIEEARAEVQRLHAERDHFEGTMKKALMRGVCALNMEAMSMFQGREIHMDHDPPSRREDLGSSPSVTFQQPPSSAPLISSQHDVSSPVHTPAGPLEQNFRPYVGPSNISQSKDDGSTPVVISATTSGSSILSTQKLPMTRVVTSAQQKAGRTISARVTARSDLAQKISKPGANITSMGVSPPMSSIVVEKHHPVTQQTIAQATASKYPRSALQSSSSMSGRGTGHSTRASQVHSSVHSIKVVD</sequence>
<evidence type="ECO:0000256" key="8">
    <source>
        <dbReference type="ARBA" id="ARBA00023306"/>
    </source>
</evidence>
<feature type="region of interest" description="Disordered" evidence="12">
    <location>
        <begin position="136"/>
        <end position="155"/>
    </location>
</feature>
<organism evidence="13 14">
    <name type="scientific">Pyxicephalus adspersus</name>
    <name type="common">African bullfrog</name>
    <dbReference type="NCBI Taxonomy" id="30357"/>
    <lineage>
        <taxon>Eukaryota</taxon>
        <taxon>Metazoa</taxon>
        <taxon>Chordata</taxon>
        <taxon>Craniata</taxon>
        <taxon>Vertebrata</taxon>
        <taxon>Euteleostomi</taxon>
        <taxon>Amphibia</taxon>
        <taxon>Batrachia</taxon>
        <taxon>Anura</taxon>
        <taxon>Neobatrachia</taxon>
        <taxon>Ranoidea</taxon>
        <taxon>Pyxicephalidae</taxon>
        <taxon>Pyxicephalinae</taxon>
        <taxon>Pyxicephalus</taxon>
    </lineage>
</organism>
<dbReference type="PANTHER" id="PTHR28618">
    <property type="entry name" value="CENTROSOMAL PROTEIN POC5"/>
    <property type="match status" value="1"/>
</dbReference>